<dbReference type="PANTHER" id="PTHR33223:SF10">
    <property type="entry name" value="AMINOTRANSFERASE-LIKE PLANT MOBILE DOMAIN-CONTAINING PROTEIN"/>
    <property type="match status" value="1"/>
</dbReference>
<evidence type="ECO:0000313" key="4">
    <source>
        <dbReference type="RefSeq" id="XP_021803432.1"/>
    </source>
</evidence>
<feature type="compositionally biased region" description="Basic and acidic residues" evidence="1">
    <location>
        <begin position="90"/>
        <end position="101"/>
    </location>
</feature>
<evidence type="ECO:0000256" key="1">
    <source>
        <dbReference type="SAM" id="MobiDB-lite"/>
    </source>
</evidence>
<dbReference type="RefSeq" id="XP_021803432.1">
    <property type="nucleotide sequence ID" value="XM_021947740.1"/>
</dbReference>
<proteinExistence type="predicted"/>
<sequence>MSQASASHTQSRRSLPSRLNLRANVRERLGPQPGIRARLGPQGNILERLGSQRGQPNGHRNEDREERRSVARSQRNVHERLGSQGGQPDNPHDEDREERRSVARSRRTNSHHQATENTSQAQSTNTPPRQRSREGQPLQTNEEVNQRRPNHRGRPHDRLAMRVEDVEKVVNNRLRDLKIGGNFEDTLRMEVDRANSSPFTTEIEQATPPKRFSAPSFTSFKGDSDPESHLKHFKSLMILYKAEDALMCKVFAMTLRGAAQDWFHTLPSGSISSFKELAYVFTKEYTSYRTIKKNPNHLYNLRKKPNESLRDYIKRFKAEKANIVGCDDRIASSAFKKGLPAEHDFYCELTITPSQTLAEVFATAER</sequence>
<evidence type="ECO:0000313" key="3">
    <source>
        <dbReference type="Proteomes" id="UP000515124"/>
    </source>
</evidence>
<dbReference type="AlphaFoldDB" id="A0A6P5RL95"/>
<protein>
    <submittedName>
        <fullName evidence="4">Uncharacterized protein LOC110747594</fullName>
    </submittedName>
</protein>
<gene>
    <name evidence="4" type="primary">LOC110747594</name>
</gene>
<organism evidence="3 4">
    <name type="scientific">Prunus avium</name>
    <name type="common">Cherry</name>
    <name type="synonym">Cerasus avium</name>
    <dbReference type="NCBI Taxonomy" id="42229"/>
    <lineage>
        <taxon>Eukaryota</taxon>
        <taxon>Viridiplantae</taxon>
        <taxon>Streptophyta</taxon>
        <taxon>Embryophyta</taxon>
        <taxon>Tracheophyta</taxon>
        <taxon>Spermatophyta</taxon>
        <taxon>Magnoliopsida</taxon>
        <taxon>eudicotyledons</taxon>
        <taxon>Gunneridae</taxon>
        <taxon>Pentapetalae</taxon>
        <taxon>rosids</taxon>
        <taxon>fabids</taxon>
        <taxon>Rosales</taxon>
        <taxon>Rosaceae</taxon>
        <taxon>Amygdaloideae</taxon>
        <taxon>Amygdaleae</taxon>
        <taxon>Prunus</taxon>
    </lineage>
</organism>
<dbReference type="InterPro" id="IPR005162">
    <property type="entry name" value="Retrotrans_gag_dom"/>
</dbReference>
<feature type="compositionally biased region" description="Low complexity" evidence="1">
    <location>
        <begin position="12"/>
        <end position="22"/>
    </location>
</feature>
<evidence type="ECO:0000259" key="2">
    <source>
        <dbReference type="Pfam" id="PF03732"/>
    </source>
</evidence>
<dbReference type="KEGG" id="pavi:110747594"/>
<feature type="compositionally biased region" description="Polar residues" evidence="1">
    <location>
        <begin position="111"/>
        <end position="129"/>
    </location>
</feature>
<dbReference type="Pfam" id="PF03732">
    <property type="entry name" value="Retrotrans_gag"/>
    <property type="match status" value="1"/>
</dbReference>
<feature type="region of interest" description="Disordered" evidence="1">
    <location>
        <begin position="1"/>
        <end position="159"/>
    </location>
</feature>
<feature type="domain" description="Retrotransposon gag" evidence="2">
    <location>
        <begin position="249"/>
        <end position="339"/>
    </location>
</feature>
<feature type="compositionally biased region" description="Basic and acidic residues" evidence="1">
    <location>
        <begin position="59"/>
        <end position="69"/>
    </location>
</feature>
<dbReference type="GeneID" id="110747594"/>
<accession>A0A6P5RL95</accession>
<dbReference type="PANTHER" id="PTHR33223">
    <property type="entry name" value="CCHC-TYPE DOMAIN-CONTAINING PROTEIN"/>
    <property type="match status" value="1"/>
</dbReference>
<dbReference type="Proteomes" id="UP000515124">
    <property type="component" value="Unplaced"/>
</dbReference>
<reference evidence="4" key="1">
    <citation type="submission" date="2025-08" db="UniProtKB">
        <authorList>
            <consortium name="RefSeq"/>
        </authorList>
    </citation>
    <scope>IDENTIFICATION</scope>
</reference>
<name>A0A6P5RL95_PRUAV</name>
<keyword evidence="3" id="KW-1185">Reference proteome</keyword>